<feature type="compositionally biased region" description="Polar residues" evidence="1">
    <location>
        <begin position="179"/>
        <end position="190"/>
    </location>
</feature>
<feature type="compositionally biased region" description="Pro residues" evidence="1">
    <location>
        <begin position="61"/>
        <end position="77"/>
    </location>
</feature>
<evidence type="ECO:0008006" key="4">
    <source>
        <dbReference type="Google" id="ProtNLM"/>
    </source>
</evidence>
<evidence type="ECO:0000313" key="3">
    <source>
        <dbReference type="Proteomes" id="UP001329825"/>
    </source>
</evidence>
<proteinExistence type="predicted"/>
<feature type="compositionally biased region" description="Low complexity" evidence="1">
    <location>
        <begin position="92"/>
        <end position="104"/>
    </location>
</feature>
<dbReference type="Proteomes" id="UP001329825">
    <property type="component" value="Chromosome 6"/>
</dbReference>
<name>A0ABZ1D305_9TREE</name>
<organism evidence="2 3">
    <name type="scientific">Kwoniella shivajii</name>
    <dbReference type="NCBI Taxonomy" id="564305"/>
    <lineage>
        <taxon>Eukaryota</taxon>
        <taxon>Fungi</taxon>
        <taxon>Dikarya</taxon>
        <taxon>Basidiomycota</taxon>
        <taxon>Agaricomycotina</taxon>
        <taxon>Tremellomycetes</taxon>
        <taxon>Tremellales</taxon>
        <taxon>Cryptococcaceae</taxon>
        <taxon>Kwoniella</taxon>
    </lineage>
</organism>
<dbReference type="EMBL" id="CP141886">
    <property type="protein sequence ID" value="WRT67744.1"/>
    <property type="molecule type" value="Genomic_DNA"/>
</dbReference>
<dbReference type="GeneID" id="87956847"/>
<dbReference type="RefSeq" id="XP_062792484.1">
    <property type="nucleotide sequence ID" value="XM_062936433.1"/>
</dbReference>
<feature type="region of interest" description="Disordered" evidence="1">
    <location>
        <begin position="38"/>
        <end position="190"/>
    </location>
</feature>
<feature type="compositionally biased region" description="Low complexity" evidence="1">
    <location>
        <begin position="125"/>
        <end position="134"/>
    </location>
</feature>
<keyword evidence="3" id="KW-1185">Reference proteome</keyword>
<protein>
    <recommendedName>
        <fullName evidence="4">Cytoplasmic protein</fullName>
    </recommendedName>
</protein>
<gene>
    <name evidence="2" type="ORF">IL334_004716</name>
</gene>
<feature type="compositionally biased region" description="Polar residues" evidence="1">
    <location>
        <begin position="80"/>
        <end position="90"/>
    </location>
</feature>
<evidence type="ECO:0000313" key="2">
    <source>
        <dbReference type="EMBL" id="WRT67744.1"/>
    </source>
</evidence>
<evidence type="ECO:0000256" key="1">
    <source>
        <dbReference type="SAM" id="MobiDB-lite"/>
    </source>
</evidence>
<reference evidence="2 3" key="1">
    <citation type="submission" date="2024-01" db="EMBL/GenBank/DDBJ databases">
        <title>Comparative genomics of Cryptococcus and Kwoniella reveals pathogenesis evolution and contrasting modes of karyotype evolution via chromosome fusion or intercentromeric recombination.</title>
        <authorList>
            <person name="Coelho M.A."/>
            <person name="David-Palma M."/>
            <person name="Shea T."/>
            <person name="Bowers K."/>
            <person name="McGinley-Smith S."/>
            <person name="Mohammad A.W."/>
            <person name="Gnirke A."/>
            <person name="Yurkov A.M."/>
            <person name="Nowrousian M."/>
            <person name="Sun S."/>
            <person name="Cuomo C.A."/>
            <person name="Heitman J."/>
        </authorList>
    </citation>
    <scope>NUCLEOTIDE SEQUENCE [LARGE SCALE GENOMIC DNA]</scope>
    <source>
        <strain evidence="2">CBS 11374</strain>
    </source>
</reference>
<sequence>MASMDDLLASLSGDLHAGPKGNDLRDLHAKLTSTLNNSIPHIHHRPIPPPATSITSSVGGPLPPPAPASSWNTPPPNTGFLFSSSPQPKSFNKISSSPNNYNNISKKEKGFVPTTIQERDERDQSFQNQSQSQGQGQGNGNGQEDRPYHASVLPIKASPKETPGFAEDAFRPIWDGQERNQWNGFKQQGT</sequence>
<accession>A0ABZ1D305</accession>